<dbReference type="Proteomes" id="UP000309215">
    <property type="component" value="Unassembled WGS sequence"/>
</dbReference>
<evidence type="ECO:0000256" key="6">
    <source>
        <dbReference type="SAM" id="MobiDB-lite"/>
    </source>
</evidence>
<evidence type="ECO:0000313" key="9">
    <source>
        <dbReference type="EMBL" id="TKC94145.1"/>
    </source>
</evidence>
<dbReference type="InterPro" id="IPR035965">
    <property type="entry name" value="PAS-like_dom_sf"/>
</dbReference>
<dbReference type="SMART" id="SM00091">
    <property type="entry name" value="PAS"/>
    <property type="match status" value="1"/>
</dbReference>
<feature type="compositionally biased region" description="Low complexity" evidence="6">
    <location>
        <begin position="194"/>
        <end position="220"/>
    </location>
</feature>
<dbReference type="PROSITE" id="PS50112">
    <property type="entry name" value="PAS"/>
    <property type="match status" value="1"/>
</dbReference>
<reference evidence="9 10" key="1">
    <citation type="submission" date="2019-04" db="EMBL/GenBank/DDBJ databases">
        <authorList>
            <person name="Li Y."/>
            <person name="Wang J."/>
        </authorList>
    </citation>
    <scope>NUCLEOTIDE SEQUENCE [LARGE SCALE GENOMIC DNA]</scope>
    <source>
        <strain evidence="9 10">DSM 14668</strain>
    </source>
</reference>
<dbReference type="PANTHER" id="PTHR43304:SF1">
    <property type="entry name" value="PAC DOMAIN-CONTAINING PROTEIN"/>
    <property type="match status" value="1"/>
</dbReference>
<keyword evidence="3" id="KW-0597">Phosphoprotein</keyword>
<dbReference type="AlphaFoldDB" id="A0A4U1IJP9"/>
<dbReference type="OrthoDB" id="9787818at2"/>
<sequence>MGILRDVTARKQSEEALRRSEERLARAQRIDRIGSWEWDIDTNEVAWSDECDRLFGLPPGAGKMTYEQFFSFVHPDDHTEVDEAVRRALGGSLSFSIHHRTLAHDGREQGLEHLPEEELAFLERPLRAALLGHVPHGRAEPDRVPRFVADHVAIRVARPGRRSRSARRRAAGRSWWRCATRGRGSRPRTCGPCSSGFSGGARTAARSRGSGSGFTSCGGSWRRTEGGSSPRACQARARRSRFPCLS</sequence>
<dbReference type="EMBL" id="SSMQ01000112">
    <property type="protein sequence ID" value="TKC94145.1"/>
    <property type="molecule type" value="Genomic_DNA"/>
</dbReference>
<dbReference type="PROSITE" id="PS50113">
    <property type="entry name" value="PAC"/>
    <property type="match status" value="1"/>
</dbReference>
<organism evidence="9 10">
    <name type="scientific">Polyangium fumosum</name>
    <dbReference type="NCBI Taxonomy" id="889272"/>
    <lineage>
        <taxon>Bacteria</taxon>
        <taxon>Pseudomonadati</taxon>
        <taxon>Myxococcota</taxon>
        <taxon>Polyangia</taxon>
        <taxon>Polyangiales</taxon>
        <taxon>Polyangiaceae</taxon>
        <taxon>Polyangium</taxon>
    </lineage>
</organism>
<dbReference type="PANTHER" id="PTHR43304">
    <property type="entry name" value="PHYTOCHROME-LIKE PROTEIN CPH1"/>
    <property type="match status" value="1"/>
</dbReference>
<evidence type="ECO:0000256" key="5">
    <source>
        <dbReference type="ARBA" id="ARBA00022777"/>
    </source>
</evidence>
<dbReference type="FunFam" id="3.30.450.20:FF:000088">
    <property type="entry name" value="Sensory transduction histidine kinase"/>
    <property type="match status" value="1"/>
</dbReference>
<feature type="region of interest" description="Disordered" evidence="6">
    <location>
        <begin position="182"/>
        <end position="233"/>
    </location>
</feature>
<evidence type="ECO:0000256" key="4">
    <source>
        <dbReference type="ARBA" id="ARBA00022679"/>
    </source>
</evidence>
<accession>A0A4U1IJP9</accession>
<evidence type="ECO:0000259" key="7">
    <source>
        <dbReference type="PROSITE" id="PS50112"/>
    </source>
</evidence>
<feature type="domain" description="PAC" evidence="8">
    <location>
        <begin position="1"/>
        <end position="19"/>
    </location>
</feature>
<name>A0A4U1IJP9_9BACT</name>
<dbReference type="Pfam" id="PF08447">
    <property type="entry name" value="PAS_3"/>
    <property type="match status" value="1"/>
</dbReference>
<proteinExistence type="predicted"/>
<comment type="catalytic activity">
    <reaction evidence="1">
        <text>ATP + protein L-histidine = ADP + protein N-phospho-L-histidine.</text>
        <dbReference type="EC" id="2.7.13.3"/>
    </reaction>
</comment>
<feature type="domain" description="PAS" evidence="7">
    <location>
        <begin position="20"/>
        <end position="92"/>
    </location>
</feature>
<gene>
    <name evidence="9" type="ORF">E8A74_48660</name>
</gene>
<comment type="caution">
    <text evidence="9">The sequence shown here is derived from an EMBL/GenBank/DDBJ whole genome shotgun (WGS) entry which is preliminary data.</text>
</comment>
<evidence type="ECO:0000256" key="3">
    <source>
        <dbReference type="ARBA" id="ARBA00022553"/>
    </source>
</evidence>
<dbReference type="GO" id="GO:0004673">
    <property type="term" value="F:protein histidine kinase activity"/>
    <property type="evidence" value="ECO:0007669"/>
    <property type="project" value="UniProtKB-EC"/>
</dbReference>
<evidence type="ECO:0000259" key="8">
    <source>
        <dbReference type="PROSITE" id="PS50113"/>
    </source>
</evidence>
<dbReference type="CDD" id="cd00130">
    <property type="entry name" value="PAS"/>
    <property type="match status" value="1"/>
</dbReference>
<dbReference type="InterPro" id="IPR000014">
    <property type="entry name" value="PAS"/>
</dbReference>
<keyword evidence="4" id="KW-0808">Transferase</keyword>
<protein>
    <recommendedName>
        <fullName evidence="2">histidine kinase</fullName>
        <ecNumber evidence="2">2.7.13.3</ecNumber>
    </recommendedName>
</protein>
<evidence type="ECO:0000256" key="1">
    <source>
        <dbReference type="ARBA" id="ARBA00000085"/>
    </source>
</evidence>
<evidence type="ECO:0000256" key="2">
    <source>
        <dbReference type="ARBA" id="ARBA00012438"/>
    </source>
</evidence>
<dbReference type="InterPro" id="IPR052162">
    <property type="entry name" value="Sensor_kinase/Photoreceptor"/>
</dbReference>
<keyword evidence="5" id="KW-0418">Kinase</keyword>
<dbReference type="InterPro" id="IPR013655">
    <property type="entry name" value="PAS_fold_3"/>
</dbReference>
<dbReference type="Gene3D" id="3.30.450.20">
    <property type="entry name" value="PAS domain"/>
    <property type="match status" value="1"/>
</dbReference>
<evidence type="ECO:0000313" key="10">
    <source>
        <dbReference type="Proteomes" id="UP000309215"/>
    </source>
</evidence>
<dbReference type="EC" id="2.7.13.3" evidence="2"/>
<dbReference type="SUPFAM" id="SSF55785">
    <property type="entry name" value="PYP-like sensor domain (PAS domain)"/>
    <property type="match status" value="1"/>
</dbReference>
<keyword evidence="10" id="KW-1185">Reference proteome</keyword>
<dbReference type="InterPro" id="IPR000700">
    <property type="entry name" value="PAS-assoc_C"/>
</dbReference>